<accession>A0ABU2BUX4</accession>
<reference evidence="3 4" key="1">
    <citation type="submission" date="2023-07" db="EMBL/GenBank/DDBJ databases">
        <title>Sequencing the genomes of 1000 actinobacteria strains.</title>
        <authorList>
            <person name="Klenk H.-P."/>
        </authorList>
    </citation>
    <scope>NUCLEOTIDE SEQUENCE [LARGE SCALE GENOMIC DNA]</scope>
    <source>
        <strain evidence="3 4">DSM 19426</strain>
    </source>
</reference>
<dbReference type="EMBL" id="JAVDYG010000001">
    <property type="protein sequence ID" value="MDR7362432.1"/>
    <property type="molecule type" value="Genomic_DNA"/>
</dbReference>
<dbReference type="Gene3D" id="3.30.70.1060">
    <property type="entry name" value="Dimeric alpha+beta barrel"/>
    <property type="match status" value="1"/>
</dbReference>
<dbReference type="RefSeq" id="WP_310301748.1">
    <property type="nucleotide sequence ID" value="NZ_BAAAPS010000008.1"/>
</dbReference>
<dbReference type="PANTHER" id="PTHR33606:SF3">
    <property type="entry name" value="PROTEIN YCII"/>
    <property type="match status" value="1"/>
</dbReference>
<dbReference type="InterPro" id="IPR005545">
    <property type="entry name" value="YCII"/>
</dbReference>
<feature type="domain" description="YCII-related" evidence="2">
    <location>
        <begin position="1"/>
        <end position="84"/>
    </location>
</feature>
<comment type="caution">
    <text evidence="3">The sequence shown here is derived from an EMBL/GenBank/DDBJ whole genome shotgun (WGS) entry which is preliminary data.</text>
</comment>
<name>A0ABU2BUX4_9ACTN</name>
<evidence type="ECO:0000256" key="1">
    <source>
        <dbReference type="ARBA" id="ARBA00007689"/>
    </source>
</evidence>
<evidence type="ECO:0000259" key="2">
    <source>
        <dbReference type="Pfam" id="PF03795"/>
    </source>
</evidence>
<keyword evidence="4" id="KW-1185">Reference proteome</keyword>
<dbReference type="Pfam" id="PF03795">
    <property type="entry name" value="YCII"/>
    <property type="match status" value="1"/>
</dbReference>
<dbReference type="SUPFAM" id="SSF54909">
    <property type="entry name" value="Dimeric alpha+beta barrel"/>
    <property type="match status" value="1"/>
</dbReference>
<dbReference type="PANTHER" id="PTHR33606">
    <property type="entry name" value="PROTEIN YCII"/>
    <property type="match status" value="1"/>
</dbReference>
<sequence length="101" mass="11317">MPFLVTCRDVADSAGLRAEHLPAHRRYVDERAEQILLSGPLTDDDGVRRVGQLFVLDVPDPPAASAFIRQDPFTRAGVFSDITIDRLELRFDGGRRLPRTD</sequence>
<organism evidence="3 4">
    <name type="scientific">Nocardioides marmoribigeumensis</name>
    <dbReference type="NCBI Taxonomy" id="433649"/>
    <lineage>
        <taxon>Bacteria</taxon>
        <taxon>Bacillati</taxon>
        <taxon>Actinomycetota</taxon>
        <taxon>Actinomycetes</taxon>
        <taxon>Propionibacteriales</taxon>
        <taxon>Nocardioidaceae</taxon>
        <taxon>Nocardioides</taxon>
    </lineage>
</organism>
<dbReference type="InterPro" id="IPR051807">
    <property type="entry name" value="Sec-metab_biosynth-assoc"/>
</dbReference>
<dbReference type="Proteomes" id="UP001183648">
    <property type="component" value="Unassembled WGS sequence"/>
</dbReference>
<evidence type="ECO:0000313" key="4">
    <source>
        <dbReference type="Proteomes" id="UP001183648"/>
    </source>
</evidence>
<evidence type="ECO:0000313" key="3">
    <source>
        <dbReference type="EMBL" id="MDR7362432.1"/>
    </source>
</evidence>
<protein>
    <submittedName>
        <fullName evidence="3">Uncharacterized protein YciI</fullName>
    </submittedName>
</protein>
<dbReference type="InterPro" id="IPR011008">
    <property type="entry name" value="Dimeric_a/b-barrel"/>
</dbReference>
<gene>
    <name evidence="3" type="ORF">J2S63_001985</name>
</gene>
<proteinExistence type="inferred from homology"/>
<comment type="similarity">
    <text evidence="1">Belongs to the YciI family.</text>
</comment>